<dbReference type="AlphaFoldDB" id="A0A5J4P274"/>
<comment type="caution">
    <text evidence="20">The sequence shown here is derived from an EMBL/GenBank/DDBJ whole genome shotgun (WGS) entry which is preliminary data.</text>
</comment>
<dbReference type="FunFam" id="3.20.20.70:FF:000155">
    <property type="entry name" value="Nicotinate phosphoribosyltransferase"/>
    <property type="match status" value="1"/>
</dbReference>
<keyword evidence="21" id="KW-1185">Reference proteome</keyword>
<dbReference type="SUPFAM" id="SSF54675">
    <property type="entry name" value="Nicotinate/Quinolinate PRTase N-terminal domain-like"/>
    <property type="match status" value="1"/>
</dbReference>
<dbReference type="GO" id="GO:0046872">
    <property type="term" value="F:metal ion binding"/>
    <property type="evidence" value="ECO:0007669"/>
    <property type="project" value="UniProtKB-KW"/>
</dbReference>
<dbReference type="Pfam" id="PF17767">
    <property type="entry name" value="NAPRTase_N"/>
    <property type="match status" value="1"/>
</dbReference>
<evidence type="ECO:0000256" key="17">
    <source>
        <dbReference type="SAM" id="MobiDB-lite"/>
    </source>
</evidence>
<evidence type="ECO:0000256" key="6">
    <source>
        <dbReference type="ARBA" id="ARBA00021569"/>
    </source>
</evidence>
<dbReference type="InterPro" id="IPR007229">
    <property type="entry name" value="Nic_PRibTrfase-Fam"/>
</dbReference>
<evidence type="ECO:0000256" key="2">
    <source>
        <dbReference type="ARBA" id="ARBA00001946"/>
    </source>
</evidence>
<dbReference type="GO" id="GO:0004516">
    <property type="term" value="F:nicotinate phosphoribosyltransferase activity"/>
    <property type="evidence" value="ECO:0007669"/>
    <property type="project" value="UniProtKB-UniRule"/>
</dbReference>
<dbReference type="SUPFAM" id="SSF51690">
    <property type="entry name" value="Nicotinate/Quinolinate PRTase C-terminal domain-like"/>
    <property type="match status" value="1"/>
</dbReference>
<evidence type="ECO:0000256" key="10">
    <source>
        <dbReference type="ARBA" id="ARBA00022679"/>
    </source>
</evidence>
<keyword evidence="11" id="KW-0479">Metal-binding</keyword>
<evidence type="ECO:0000256" key="11">
    <source>
        <dbReference type="ARBA" id="ARBA00022723"/>
    </source>
</evidence>
<name>A0A5J4P274_9TREM</name>
<dbReference type="Gene3D" id="3.20.20.70">
    <property type="entry name" value="Aldolase class I"/>
    <property type="match status" value="1"/>
</dbReference>
<comment type="PTM">
    <text evidence="16">Transiently phosphorylated on a His residue during the reaction cycle. Phosphorylation strongly increases the affinity for substrates and increases the rate of nicotinate D-ribonucleotide production. Dephosphorylation regenerates the low-affinity form of the enzyme, leading to product release.</text>
</comment>
<dbReference type="GO" id="GO:0034355">
    <property type="term" value="P:NAD+ biosynthetic process via the salvage pathway"/>
    <property type="evidence" value="ECO:0007669"/>
    <property type="project" value="TreeGrafter"/>
</dbReference>
<dbReference type="CDD" id="cd01570">
    <property type="entry name" value="NAPRTase_A"/>
    <property type="match status" value="1"/>
</dbReference>
<keyword evidence="13" id="KW-0464">Manganese</keyword>
<dbReference type="EMBL" id="QNGE01000182">
    <property type="protein sequence ID" value="KAA3681530.1"/>
    <property type="molecule type" value="Genomic_DNA"/>
</dbReference>
<dbReference type="EC" id="6.3.4.21" evidence="5 16"/>
<evidence type="ECO:0000259" key="18">
    <source>
        <dbReference type="Pfam" id="PF17767"/>
    </source>
</evidence>
<dbReference type="PIRSF" id="PIRSF000484">
    <property type="entry name" value="NAPRT"/>
    <property type="match status" value="1"/>
</dbReference>
<keyword evidence="10 16" id="KW-0808">Transferase</keyword>
<dbReference type="Pfam" id="PF17956">
    <property type="entry name" value="NAPRTase_C"/>
    <property type="match status" value="1"/>
</dbReference>
<evidence type="ECO:0000256" key="15">
    <source>
        <dbReference type="ARBA" id="ARBA00048668"/>
    </source>
</evidence>
<evidence type="ECO:0000256" key="16">
    <source>
        <dbReference type="RuleBase" id="RU365100"/>
    </source>
</evidence>
<evidence type="ECO:0000256" key="3">
    <source>
        <dbReference type="ARBA" id="ARBA00004952"/>
    </source>
</evidence>
<evidence type="ECO:0000256" key="14">
    <source>
        <dbReference type="ARBA" id="ARBA00023426"/>
    </source>
</evidence>
<comment type="similarity">
    <text evidence="4 16">Belongs to the NAPRTase family.</text>
</comment>
<organism evidence="20 21">
    <name type="scientific">Paragonimus westermani</name>
    <dbReference type="NCBI Taxonomy" id="34504"/>
    <lineage>
        <taxon>Eukaryota</taxon>
        <taxon>Metazoa</taxon>
        <taxon>Spiralia</taxon>
        <taxon>Lophotrochozoa</taxon>
        <taxon>Platyhelminthes</taxon>
        <taxon>Trematoda</taxon>
        <taxon>Digenea</taxon>
        <taxon>Plagiorchiida</taxon>
        <taxon>Troglotremata</taxon>
        <taxon>Troglotrematidae</taxon>
        <taxon>Paragonimus</taxon>
    </lineage>
</organism>
<evidence type="ECO:0000256" key="1">
    <source>
        <dbReference type="ARBA" id="ARBA00001936"/>
    </source>
</evidence>
<evidence type="ECO:0000313" key="20">
    <source>
        <dbReference type="EMBL" id="KAA3681530.1"/>
    </source>
</evidence>
<comment type="pathway">
    <text evidence="3 16">Cofactor biosynthesis; NAD(+) biosynthesis; nicotinate D-ribonucleotide from nicotinate: step 1/1.</text>
</comment>
<evidence type="ECO:0000256" key="7">
    <source>
        <dbReference type="ARBA" id="ARBA00022553"/>
    </source>
</evidence>
<dbReference type="Proteomes" id="UP000324629">
    <property type="component" value="Unassembled WGS sequence"/>
</dbReference>
<dbReference type="InterPro" id="IPR006405">
    <property type="entry name" value="Nic_PRibTrfase_pncB"/>
</dbReference>
<dbReference type="FunFam" id="3.20.140.10:FF:000006">
    <property type="entry name" value="Nicotinate phosphoribosyltransferase"/>
    <property type="match status" value="1"/>
</dbReference>
<evidence type="ECO:0000256" key="4">
    <source>
        <dbReference type="ARBA" id="ARBA00010897"/>
    </source>
</evidence>
<dbReference type="GO" id="GO:0005829">
    <property type="term" value="C:cytosol"/>
    <property type="evidence" value="ECO:0007669"/>
    <property type="project" value="TreeGrafter"/>
</dbReference>
<keyword evidence="12" id="KW-0460">Magnesium</keyword>
<dbReference type="InterPro" id="IPR036068">
    <property type="entry name" value="Nicotinate_pribotase-like_C"/>
</dbReference>
<comment type="cofactor">
    <cofactor evidence="1">
        <name>Mn(2+)</name>
        <dbReference type="ChEBI" id="CHEBI:29035"/>
    </cofactor>
</comment>
<dbReference type="NCBIfam" id="TIGR01513">
    <property type="entry name" value="NAPRTase_put"/>
    <property type="match status" value="1"/>
</dbReference>
<feature type="region of interest" description="Disordered" evidence="17">
    <location>
        <begin position="221"/>
        <end position="256"/>
    </location>
</feature>
<evidence type="ECO:0000259" key="19">
    <source>
        <dbReference type="Pfam" id="PF17956"/>
    </source>
</evidence>
<sequence>MCAHYGVVQPLLTDFYQLTMSYGYWKAGKADEPAVFEVFFRKNPFQGEFTIFAGLSDCIEYLESFKFSAEDIAYLKQAMPTCTEEGFFDYLVNLRLSSFSLWSVEEGSAIFPREPIIRVEGPVLVCQLLETTLLNLVNFASLIATNAARFRLAAGPDKKLFEFGLRRAQGPDGGLSASRYAYLGGYDGTSNVLAAKMYGIPVVGTHAHSFISAYQSNEGKKSIVTDSPDDDERRLNQRANPERLPQSELERPYGKKGELSNGLAIASSGGDANDTFLDLHSEPIQLDRFVGRCTHWSERLTRLLNYAADQVHQGELVAFANYAYAFPTHFVGLLDTYDVLRSGLPNFCAVSLALHEYGHQAVGVRIDSGDLAFLSLRIREAFKNISDCYNLPWFKDLRILVSNDLNEETLLSLNHQGHSINAFCVGTNLVTCQKQPALGCVYKLVEISGHPTMKLSAVVDKVTLPGSKQVYRLYSKCGTALLDLLQRVGEPTPKVGERVLCRHPSEASKRAFVVPARVEETLKLFWKDGKLTRSLPTLQQSRERVQQELATLRSDYKRPLNPTPYKVSLSEELYNFTFELWLRMTPIAELT</sequence>
<dbReference type="GO" id="GO:0016757">
    <property type="term" value="F:glycosyltransferase activity"/>
    <property type="evidence" value="ECO:0007669"/>
    <property type="project" value="UniProtKB-KW"/>
</dbReference>
<dbReference type="PANTHER" id="PTHR11098:SF1">
    <property type="entry name" value="NICOTINATE PHOSPHORIBOSYLTRANSFERASE"/>
    <property type="match status" value="1"/>
</dbReference>
<dbReference type="UniPathway" id="UPA00253">
    <property type="reaction ID" value="UER00457"/>
</dbReference>
<keyword evidence="20" id="KW-0328">Glycosyltransferase</keyword>
<proteinExistence type="inferred from homology"/>
<evidence type="ECO:0000256" key="12">
    <source>
        <dbReference type="ARBA" id="ARBA00022842"/>
    </source>
</evidence>
<evidence type="ECO:0000256" key="8">
    <source>
        <dbReference type="ARBA" id="ARBA00022598"/>
    </source>
</evidence>
<dbReference type="InterPro" id="IPR040727">
    <property type="entry name" value="NAPRTase_N"/>
</dbReference>
<evidence type="ECO:0000256" key="5">
    <source>
        <dbReference type="ARBA" id="ARBA00013236"/>
    </source>
</evidence>
<comment type="cofactor">
    <cofactor evidence="2">
        <name>Mg(2+)</name>
        <dbReference type="ChEBI" id="CHEBI:18420"/>
    </cofactor>
</comment>
<accession>A0A5J4P274</accession>
<gene>
    <name evidence="20" type="ORF">DEA37_0010902</name>
</gene>
<evidence type="ECO:0000256" key="9">
    <source>
        <dbReference type="ARBA" id="ARBA00022642"/>
    </source>
</evidence>
<keyword evidence="9 16" id="KW-0662">Pyridine nucleotide biosynthesis</keyword>
<dbReference type="Gene3D" id="3.20.140.10">
    <property type="entry name" value="nicotinate phosphoribosyltransferase"/>
    <property type="match status" value="2"/>
</dbReference>
<feature type="domain" description="Nicotinate phosphoribosyltransferase N-terminal" evidence="18">
    <location>
        <begin position="11"/>
        <end position="138"/>
    </location>
</feature>
<reference evidence="20 21" key="1">
    <citation type="journal article" date="2019" name="Gigascience">
        <title>Whole-genome sequence of the oriental lung fluke Paragonimus westermani.</title>
        <authorList>
            <person name="Oey H."/>
            <person name="Zakrzewski M."/>
            <person name="Narain K."/>
            <person name="Devi K.R."/>
            <person name="Agatsuma T."/>
            <person name="Nawaratna S."/>
            <person name="Gobert G.N."/>
            <person name="Jones M.K."/>
            <person name="Ragan M.A."/>
            <person name="McManus D.P."/>
            <person name="Krause L."/>
        </authorList>
    </citation>
    <scope>NUCLEOTIDE SEQUENCE [LARGE SCALE GENOMIC DNA]</scope>
    <source>
        <strain evidence="20 21">IND2009</strain>
    </source>
</reference>
<protein>
    <recommendedName>
        <fullName evidence="6 16">Nicotinate phosphoribosyltransferase</fullName>
        <ecNumber evidence="5 16">6.3.4.21</ecNumber>
    </recommendedName>
</protein>
<evidence type="ECO:0000313" key="21">
    <source>
        <dbReference type="Proteomes" id="UP000324629"/>
    </source>
</evidence>
<keyword evidence="7" id="KW-0597">Phosphoprotein</keyword>
<dbReference type="InterPro" id="IPR013785">
    <property type="entry name" value="Aldolase_TIM"/>
</dbReference>
<keyword evidence="8 16" id="KW-0436">Ligase</keyword>
<evidence type="ECO:0000256" key="13">
    <source>
        <dbReference type="ARBA" id="ARBA00023211"/>
    </source>
</evidence>
<dbReference type="InterPro" id="IPR041619">
    <property type="entry name" value="NAPRTase_C"/>
</dbReference>
<dbReference type="PANTHER" id="PTHR11098">
    <property type="entry name" value="NICOTINATE PHOSPHORIBOSYLTRANSFERASE"/>
    <property type="match status" value="1"/>
</dbReference>
<feature type="domain" description="Nicotinate phosphoribosyltransferase C-terminal" evidence="19">
    <location>
        <begin position="468"/>
        <end position="576"/>
    </location>
</feature>
<comment type="function">
    <text evidence="14">Catalyzes the first step in the biosynthesis of NAD from nicotinic acid, the ATP-dependent synthesis of beta-nicotinate D-ribonucleotide from nicotinate and 5-phospho-D-ribose 1-phosphate. Helps prevent cellular oxidative stress via its role in NAD biosynthesis.</text>
</comment>
<comment type="catalytic activity">
    <reaction evidence="15 16">
        <text>5-phospho-alpha-D-ribose 1-diphosphate + nicotinate + ATP + H2O = nicotinate beta-D-ribonucleotide + ADP + phosphate + diphosphate</text>
        <dbReference type="Rhea" id="RHEA:36163"/>
        <dbReference type="ChEBI" id="CHEBI:15377"/>
        <dbReference type="ChEBI" id="CHEBI:30616"/>
        <dbReference type="ChEBI" id="CHEBI:32544"/>
        <dbReference type="ChEBI" id="CHEBI:33019"/>
        <dbReference type="ChEBI" id="CHEBI:43474"/>
        <dbReference type="ChEBI" id="CHEBI:57502"/>
        <dbReference type="ChEBI" id="CHEBI:58017"/>
        <dbReference type="ChEBI" id="CHEBI:456216"/>
        <dbReference type="EC" id="6.3.4.21"/>
    </reaction>
</comment>